<gene>
    <name evidence="1" type="ORF">DQ393_10240</name>
</gene>
<dbReference type="Proteomes" id="UP000251205">
    <property type="component" value="Unassembled WGS sequence"/>
</dbReference>
<proteinExistence type="predicted"/>
<evidence type="ECO:0000313" key="2">
    <source>
        <dbReference type="Proteomes" id="UP000251205"/>
    </source>
</evidence>
<organism evidence="1 2">
    <name type="scientific">Rhizobium tropici</name>
    <dbReference type="NCBI Taxonomy" id="398"/>
    <lineage>
        <taxon>Bacteria</taxon>
        <taxon>Pseudomonadati</taxon>
        <taxon>Pseudomonadota</taxon>
        <taxon>Alphaproteobacteria</taxon>
        <taxon>Hyphomicrobiales</taxon>
        <taxon>Rhizobiaceae</taxon>
        <taxon>Rhizobium/Agrobacterium group</taxon>
        <taxon>Rhizobium</taxon>
    </lineage>
</organism>
<reference evidence="1 2" key="1">
    <citation type="submission" date="2018-06" db="EMBL/GenBank/DDBJ databases">
        <title>Whole Genome Sequence of an efficient microsymbiont, Rhizobium tropici.</title>
        <authorList>
            <person name="Srinivasan R."/>
            <person name="Singh H.V."/>
            <person name="Srivastava R."/>
            <person name="Kumari B."/>
            <person name="Radhakrishna A."/>
        </authorList>
    </citation>
    <scope>NUCLEOTIDE SEQUENCE [LARGE SCALE GENOMIC DNA]</scope>
    <source>
        <strain evidence="1 2">IGFRI Rhizo-19</strain>
    </source>
</reference>
<dbReference type="AlphaFoldDB" id="A0A329YL19"/>
<comment type="caution">
    <text evidence="1">The sequence shown here is derived from an EMBL/GenBank/DDBJ whole genome shotgun (WGS) entry which is preliminary data.</text>
</comment>
<dbReference type="EMBL" id="QMKK01000025">
    <property type="protein sequence ID" value="RAX41955.1"/>
    <property type="molecule type" value="Genomic_DNA"/>
</dbReference>
<sequence>MTYISMQNCLDHWAYFFFNAPKGSFIHSTLKALMQNEFQYLVPQLTALKGIEIGLLDVKFKAMCQKA</sequence>
<accession>A0A329YL19</accession>
<evidence type="ECO:0000313" key="1">
    <source>
        <dbReference type="EMBL" id="RAX41955.1"/>
    </source>
</evidence>
<protein>
    <submittedName>
        <fullName evidence="1">Uncharacterized protein</fullName>
    </submittedName>
</protein>
<name>A0A329YL19_RHITR</name>